<dbReference type="Proteomes" id="UP000306196">
    <property type="component" value="Unassembled WGS sequence"/>
</dbReference>
<evidence type="ECO:0000313" key="1">
    <source>
        <dbReference type="EMBL" id="TLD72455.1"/>
    </source>
</evidence>
<sequence length="788" mass="87987">MSTTPKEDPQKKGVIIDGDSYYLGFLKPIGTTGDAELIRIPGGAALVRDMVNGLTQEIDLKPIISEDRYTLSPISRRLHHVHNFADKDKPELWRLHKPQRIHDSQSLQNVLNCQEIKDLTPYRKIGPEEKNCAVFLERLTDLPFDAAQNITIPEPQLGSTSDPPRITCDYYIRASHPVLDLTSGIPSDKASSGVTIQNAAIAVVSAAQLTAHARIRTGSSYEAMCVDLLRWLCVENTSNNPAPTFKYKPKPQALTSIFGKSFAERFNTNNTPIPLYLLIRLSTSAILVCSTRLNTNSSCESFQAWLLYDIEKPAKFQKVGGGIVRGFGAMIASALIHKLTAEPSLPDRTNPNAEDIILNAVQFGLKLSRMYDKKGYGFLTNPVKEDPITKNYIIDLITSIAEEEKKVKKDKKPIWMPRQLCLTNDLSRIISEEKLWTLAGAETRAADPDPNNLILGNETNEEWLRKACQSSQDMAIRLLTSDSAKKDLQKLPVFNLGIISALDRLEFEDYLAIQAALIQYHESGHDKPLNMAVFGPPGAGKSMGIKQILKFTAGDTKIFSKEPLVFNLAQFKSLDELANAFNLIRNEHIDGAMPVAMFDEFDSSFDNRAFGWLKYLLAPMQDGEFWDGKQNVKLPRCVLVFVGGVNRRFDEMNARVRDPEFCAAKGPDFISRIRASLNVRGVNKPDETDDQEGRYLIRRALLLRGLLTGIHKSLGADLPAKVMDEPLARAFLGIEAFKHGTRSVEAILRMSHVERGKTLRASALPPRDQLNMHVDGKCFIELVNYEPI</sequence>
<dbReference type="RefSeq" id="WP_138084809.1">
    <property type="nucleotide sequence ID" value="NZ_VAUV01000002.1"/>
</dbReference>
<dbReference type="AlphaFoldDB" id="A0A5R8KKI3"/>
<gene>
    <name evidence="1" type="ORF">FEM03_03625</name>
</gene>
<evidence type="ECO:0000313" key="2">
    <source>
        <dbReference type="Proteomes" id="UP000306196"/>
    </source>
</evidence>
<evidence type="ECO:0008006" key="3">
    <source>
        <dbReference type="Google" id="ProtNLM"/>
    </source>
</evidence>
<dbReference type="Gene3D" id="3.40.50.300">
    <property type="entry name" value="P-loop containing nucleotide triphosphate hydrolases"/>
    <property type="match status" value="1"/>
</dbReference>
<protein>
    <recommendedName>
        <fullName evidence="3">AAA family ATPase</fullName>
    </recommendedName>
</protein>
<dbReference type="InterPro" id="IPR027417">
    <property type="entry name" value="P-loop_NTPase"/>
</dbReference>
<organism evidence="1 2">
    <name type="scientific">Phragmitibacter flavus</name>
    <dbReference type="NCBI Taxonomy" id="2576071"/>
    <lineage>
        <taxon>Bacteria</taxon>
        <taxon>Pseudomonadati</taxon>
        <taxon>Verrucomicrobiota</taxon>
        <taxon>Verrucomicrobiia</taxon>
        <taxon>Verrucomicrobiales</taxon>
        <taxon>Verrucomicrobiaceae</taxon>
        <taxon>Phragmitibacter</taxon>
    </lineage>
</organism>
<accession>A0A5R8KKI3</accession>
<reference evidence="1 2" key="1">
    <citation type="submission" date="2019-05" db="EMBL/GenBank/DDBJ databases">
        <title>Verrucobacter flavum gen. nov., sp. nov. a new member of the family Verrucomicrobiaceae.</title>
        <authorList>
            <person name="Szuroczki S."/>
            <person name="Abbaszade G."/>
            <person name="Szabo A."/>
            <person name="Felfoldi T."/>
            <person name="Schumann P."/>
            <person name="Boka K."/>
            <person name="Keki Z."/>
            <person name="Toumi M."/>
            <person name="Toth E."/>
        </authorList>
    </citation>
    <scope>NUCLEOTIDE SEQUENCE [LARGE SCALE GENOMIC DNA]</scope>
    <source>
        <strain evidence="1 2">MG-N-17</strain>
    </source>
</reference>
<proteinExistence type="predicted"/>
<dbReference type="OrthoDB" id="9757917at2"/>
<name>A0A5R8KKI3_9BACT</name>
<dbReference type="SUPFAM" id="SSF52540">
    <property type="entry name" value="P-loop containing nucleoside triphosphate hydrolases"/>
    <property type="match status" value="1"/>
</dbReference>
<keyword evidence="2" id="KW-1185">Reference proteome</keyword>
<dbReference type="EMBL" id="VAUV01000002">
    <property type="protein sequence ID" value="TLD72455.1"/>
    <property type="molecule type" value="Genomic_DNA"/>
</dbReference>
<comment type="caution">
    <text evidence="1">The sequence shown here is derived from an EMBL/GenBank/DDBJ whole genome shotgun (WGS) entry which is preliminary data.</text>
</comment>